<dbReference type="InterPro" id="IPR017884">
    <property type="entry name" value="SANT_dom"/>
</dbReference>
<feature type="compositionally biased region" description="Polar residues" evidence="1">
    <location>
        <begin position="973"/>
        <end position="982"/>
    </location>
</feature>
<dbReference type="CDD" id="cd00167">
    <property type="entry name" value="SANT"/>
    <property type="match status" value="1"/>
</dbReference>
<keyword evidence="4" id="KW-1185">Reference proteome</keyword>
<evidence type="ECO:0000313" key="4">
    <source>
        <dbReference type="Proteomes" id="UP001214638"/>
    </source>
</evidence>
<feature type="compositionally biased region" description="Polar residues" evidence="1">
    <location>
        <begin position="279"/>
        <end position="313"/>
    </location>
</feature>
<reference evidence="3" key="1">
    <citation type="journal article" date="2023" name="Nat. Microbiol.">
        <title>Babesia duncani multi-omics identifies virulence factors and drug targets.</title>
        <authorList>
            <person name="Singh P."/>
            <person name="Lonardi S."/>
            <person name="Liang Q."/>
            <person name="Vydyam P."/>
            <person name="Khabirova E."/>
            <person name="Fang T."/>
            <person name="Gihaz S."/>
            <person name="Thekkiniath J."/>
            <person name="Munshi M."/>
            <person name="Abel S."/>
            <person name="Ciampossin L."/>
            <person name="Batugedara G."/>
            <person name="Gupta M."/>
            <person name="Lu X.M."/>
            <person name="Lenz T."/>
            <person name="Chakravarty S."/>
            <person name="Cornillot E."/>
            <person name="Hu Y."/>
            <person name="Ma W."/>
            <person name="Gonzalez L.M."/>
            <person name="Sanchez S."/>
            <person name="Estrada K."/>
            <person name="Sanchez-Flores A."/>
            <person name="Montero E."/>
            <person name="Harb O.S."/>
            <person name="Le Roch K.G."/>
            <person name="Mamoun C.B."/>
        </authorList>
    </citation>
    <scope>NUCLEOTIDE SEQUENCE</scope>
    <source>
        <strain evidence="3">WA1</strain>
    </source>
</reference>
<dbReference type="EMBL" id="JALLKP010000001">
    <property type="protein sequence ID" value="KAK2198450.1"/>
    <property type="molecule type" value="Genomic_DNA"/>
</dbReference>
<dbReference type="PROSITE" id="PS51293">
    <property type="entry name" value="SANT"/>
    <property type="match status" value="1"/>
</dbReference>
<dbReference type="Proteomes" id="UP001214638">
    <property type="component" value="Unassembled WGS sequence"/>
</dbReference>
<name>A0AAD9PPC8_9APIC</name>
<sequence length="1322" mass="151355">MMESQSHLAYKVSLPTFSLYRLTTSSSLDAWRTNHSYEGFSHNINQSEKPGRQRNTRPLGKISNGQFHNGHYDMCHASVSGFAGSNFNPSSLLWLPYVYRGLSSLEQSVAHRPSLKGFEFKCFTDPRHYQSEDSSVYDDVSNASGSLAASRESDLDVKSVGVLDHLPSWAMMRSHHRLSLPSIDPNCCSVLDTLVNCIEESVKVALEEMINITVMCLEFRMGIYNALCDNKDINSTSFDILNNHCQMQELVHQLEQYLVKIDNQLISLHYARNMLDGSSESSFDNQKMESPSQPQSSRTYRSIESNESNVNNQDSDDESLEQADGFDSTNVEIVSPCVAMYLALENLQDNPNYLMEMDRGNYCSTGSGFLYDGSCKSVATSTRSVENIKPESEEMILHSPGAWITDLNYAAKVAKNNNARKFDSTIDLISDMCSVAIAEVRIPKPEWNECTEYNCVNGYCCTKCCTCTSKEVTRLNNLNVPNVNLSDEVKFEMEATVAKLDLHRVLLGTCSCICKCFDDGTSFQKQFVQKFASINSQSENQGVMLCPIDPSSINLDYEEESNGMNLVQERIVLKVKTDALPYSFKSRAPFTCRLKLDLCNNSGDSAIENILVAKQRPKQHLEMIHNESLVYGIPHVGPSNDELGVTQDADSVPNENESQHCFSFNLNESQRFNFKRWKRHFRDFKHLTSFSFWDALDILNKQQESLHGIILKDYQEYNFIYDPLEIDLGNVKQEYLKLRPDDLVLDAKSESHIEIALYLPYVPGNLIPWNIQSIPPSELLMHKFNIKGNALANNDGSTSKRKRSRTIHEAFQQTLTLLNIMPTSVRGCNEFLQEQIRMRNYFFGEERLMYKIYKKQWFDTIQKNQRGRDLFAWGVLPVRALDMPNEFVPLPAGFKLDDINYPYTSCGFLSPHQCEGFGIADIRRVRCNYSLTAQQTYESVNTTRQTTHATRKRSLSTAQSSRVHDEEMDQELDNQPQSVTGRKQKVNLSPFSNLTGPNLRWMYTCMDTMNEGLYCIPDFRAFPINTAIKCHEYSMYKLDRFVTFDNRNMLVQDDLVLEDEGPRRLCQVWTRGEVRIFVEKYFMYPKCFMKIAQFIDTKTCMEVINFYYRFKYRLRLKERLHDILTTDYSKPETTRFLKRELHVQQSLDALFEECNSDEIMDFNTRNLMSCACTSDYLMRSGGLESGVGNHEIQIRGHRTNITTATDFQHTLENLHDGYVLPRKYNCVLVSGKVSVHARKNHAPKNSTRGCLLLDKGQSLENLNNAMAVALNTEHLIKLGRNPRAVINTCKRIHHTSSTPGEGFPIVKSPRDKQRQSKKRSKR</sequence>
<dbReference type="SUPFAM" id="SSF46689">
    <property type="entry name" value="Homeodomain-like"/>
    <property type="match status" value="1"/>
</dbReference>
<feature type="region of interest" description="Disordered" evidence="1">
    <location>
        <begin position="1293"/>
        <end position="1322"/>
    </location>
</feature>
<organism evidence="3 4">
    <name type="scientific">Babesia duncani</name>
    <dbReference type="NCBI Taxonomy" id="323732"/>
    <lineage>
        <taxon>Eukaryota</taxon>
        <taxon>Sar</taxon>
        <taxon>Alveolata</taxon>
        <taxon>Apicomplexa</taxon>
        <taxon>Aconoidasida</taxon>
        <taxon>Piroplasmida</taxon>
        <taxon>Babesiidae</taxon>
        <taxon>Babesia</taxon>
    </lineage>
</organism>
<evidence type="ECO:0000259" key="2">
    <source>
        <dbReference type="PROSITE" id="PS51293"/>
    </source>
</evidence>
<comment type="caution">
    <text evidence="3">The sequence shown here is derived from an EMBL/GenBank/DDBJ whole genome shotgun (WGS) entry which is preliminary data.</text>
</comment>
<dbReference type="KEGG" id="bdw:94335763"/>
<dbReference type="InterPro" id="IPR001005">
    <property type="entry name" value="SANT/Myb"/>
</dbReference>
<evidence type="ECO:0000256" key="1">
    <source>
        <dbReference type="SAM" id="MobiDB-lite"/>
    </source>
</evidence>
<feature type="domain" description="SANT" evidence="2">
    <location>
        <begin position="1064"/>
        <end position="1115"/>
    </location>
</feature>
<feature type="region of interest" description="Disordered" evidence="1">
    <location>
        <begin position="279"/>
        <end position="325"/>
    </location>
</feature>
<dbReference type="RefSeq" id="XP_067805292.1">
    <property type="nucleotide sequence ID" value="XM_067946501.1"/>
</dbReference>
<proteinExistence type="predicted"/>
<dbReference type="Gene3D" id="1.10.10.60">
    <property type="entry name" value="Homeodomain-like"/>
    <property type="match status" value="1"/>
</dbReference>
<accession>A0AAD9PPC8</accession>
<gene>
    <name evidence="3" type="ORF">BdWA1_001465</name>
</gene>
<dbReference type="InterPro" id="IPR009057">
    <property type="entry name" value="Homeodomain-like_sf"/>
</dbReference>
<protein>
    <submittedName>
        <fullName evidence="3">Bifunctional SANT-Myb domain/Homeobox-like domain superfamily/SANT domain</fullName>
    </submittedName>
</protein>
<feature type="region of interest" description="Disordered" evidence="1">
    <location>
        <begin position="940"/>
        <end position="982"/>
    </location>
</feature>
<dbReference type="GeneID" id="94335763"/>
<dbReference type="SMART" id="SM00717">
    <property type="entry name" value="SANT"/>
    <property type="match status" value="1"/>
</dbReference>
<evidence type="ECO:0000313" key="3">
    <source>
        <dbReference type="EMBL" id="KAK2198450.1"/>
    </source>
</evidence>